<sequence>MAAQFRVPLRRTAHYAGSILPKQFFRPLSSPPMRITAQSRSHQHTSSSAPFSTTPYFRLPAKDSQDRSSLKPRRSEETQSGTDAEAAEQEAAFDPSTTSPESELKEAREESTRVSKEKGKKDETRTNPLEVSGANPDVSSSADPEDQVGVTKGVDKGASKRVSPKKGRKTK</sequence>
<feature type="compositionally biased region" description="Basic and acidic residues" evidence="1">
    <location>
        <begin position="102"/>
        <end position="125"/>
    </location>
</feature>
<keyword evidence="3" id="KW-1185">Reference proteome</keyword>
<name>A0A2B7Z460_POLH7</name>
<dbReference type="OrthoDB" id="4220319at2759"/>
<dbReference type="EMBL" id="PDNA01000003">
    <property type="protein sequence ID" value="PGH27852.1"/>
    <property type="molecule type" value="Genomic_DNA"/>
</dbReference>
<feature type="compositionally biased region" description="Polar residues" evidence="1">
    <location>
        <begin position="36"/>
        <end position="55"/>
    </location>
</feature>
<evidence type="ECO:0000313" key="2">
    <source>
        <dbReference type="EMBL" id="PGH27852.1"/>
    </source>
</evidence>
<gene>
    <name evidence="2" type="ORF">AJ80_00402</name>
</gene>
<organism evidence="2 3">
    <name type="scientific">Polytolypa hystricis (strain UAMH7299)</name>
    <dbReference type="NCBI Taxonomy" id="1447883"/>
    <lineage>
        <taxon>Eukaryota</taxon>
        <taxon>Fungi</taxon>
        <taxon>Dikarya</taxon>
        <taxon>Ascomycota</taxon>
        <taxon>Pezizomycotina</taxon>
        <taxon>Eurotiomycetes</taxon>
        <taxon>Eurotiomycetidae</taxon>
        <taxon>Onygenales</taxon>
        <taxon>Onygenales incertae sedis</taxon>
        <taxon>Polytolypa</taxon>
    </lineage>
</organism>
<accession>A0A2B7Z460</accession>
<dbReference type="STRING" id="1447883.A0A2B7Z460"/>
<dbReference type="PANTHER" id="PTHR42090">
    <property type="match status" value="1"/>
</dbReference>
<dbReference type="PANTHER" id="PTHR42090:SF1">
    <property type="match status" value="1"/>
</dbReference>
<evidence type="ECO:0000313" key="3">
    <source>
        <dbReference type="Proteomes" id="UP000224634"/>
    </source>
</evidence>
<feature type="compositionally biased region" description="Basic and acidic residues" evidence="1">
    <location>
        <begin position="60"/>
        <end position="77"/>
    </location>
</feature>
<evidence type="ECO:0000256" key="1">
    <source>
        <dbReference type="SAM" id="MobiDB-lite"/>
    </source>
</evidence>
<dbReference type="Proteomes" id="UP000224634">
    <property type="component" value="Unassembled WGS sequence"/>
</dbReference>
<feature type="compositionally biased region" description="Basic residues" evidence="1">
    <location>
        <begin position="162"/>
        <end position="171"/>
    </location>
</feature>
<feature type="region of interest" description="Disordered" evidence="1">
    <location>
        <begin position="22"/>
        <end position="171"/>
    </location>
</feature>
<reference evidence="2 3" key="1">
    <citation type="submission" date="2017-10" db="EMBL/GenBank/DDBJ databases">
        <title>Comparative genomics in systemic dimorphic fungi from Ajellomycetaceae.</title>
        <authorList>
            <person name="Munoz J.F."/>
            <person name="Mcewen J.G."/>
            <person name="Clay O.K."/>
            <person name="Cuomo C.A."/>
        </authorList>
    </citation>
    <scope>NUCLEOTIDE SEQUENCE [LARGE SCALE GENOMIC DNA]</scope>
    <source>
        <strain evidence="2 3">UAMH7299</strain>
    </source>
</reference>
<protein>
    <submittedName>
        <fullName evidence="2">Uncharacterized protein</fullName>
    </submittedName>
</protein>
<proteinExistence type="predicted"/>
<comment type="caution">
    <text evidence="2">The sequence shown here is derived from an EMBL/GenBank/DDBJ whole genome shotgun (WGS) entry which is preliminary data.</text>
</comment>
<dbReference type="AlphaFoldDB" id="A0A2B7Z460"/>